<gene>
    <name evidence="9" type="ORF">AAE039_13780</name>
</gene>
<keyword evidence="5 6" id="KW-0472">Membrane</keyword>
<evidence type="ECO:0000256" key="5">
    <source>
        <dbReference type="ARBA" id="ARBA00023136"/>
    </source>
</evidence>
<dbReference type="PANTHER" id="PTHR30221:SF18">
    <property type="entry name" value="SLL0590 PROTEIN"/>
    <property type="match status" value="1"/>
</dbReference>
<feature type="chain" id="PRO_5047024890" description="Small-conductance mechanosensitive channel" evidence="7">
    <location>
        <begin position="22"/>
        <end position="484"/>
    </location>
</feature>
<comment type="function">
    <text evidence="6">Mechanosensitive channel that participates in the regulation of osmotic pressure changes within the cell, opening in response to stretch forces in the membrane lipid bilayer, without the need for other proteins. Contributes to normal resistance to hypoosmotic shock. Forms an ion channel of 1.0 nanosiemens conductance with a slight preference for anions.</text>
</comment>
<comment type="similarity">
    <text evidence="6">Belongs to the MscS (TC 1.A.23) family.</text>
</comment>
<evidence type="ECO:0000256" key="3">
    <source>
        <dbReference type="ARBA" id="ARBA00022692"/>
    </source>
</evidence>
<dbReference type="InterPro" id="IPR011066">
    <property type="entry name" value="MscS_channel_C_sf"/>
</dbReference>
<dbReference type="Pfam" id="PF00924">
    <property type="entry name" value="MS_channel_2nd"/>
    <property type="match status" value="1"/>
</dbReference>
<dbReference type="PANTHER" id="PTHR30221">
    <property type="entry name" value="SMALL-CONDUCTANCE MECHANOSENSITIVE CHANNEL"/>
    <property type="match status" value="1"/>
</dbReference>
<evidence type="ECO:0000256" key="2">
    <source>
        <dbReference type="ARBA" id="ARBA00022475"/>
    </source>
</evidence>
<dbReference type="InterPro" id="IPR010920">
    <property type="entry name" value="LSM_dom_sf"/>
</dbReference>
<comment type="caution">
    <text evidence="9">The sequence shown here is derived from an EMBL/GenBank/DDBJ whole genome shotgun (WGS) entry which is preliminary data.</text>
</comment>
<feature type="transmembrane region" description="Helical" evidence="6">
    <location>
        <begin position="331"/>
        <end position="357"/>
    </location>
</feature>
<feature type="transmembrane region" description="Helical" evidence="6">
    <location>
        <begin position="196"/>
        <end position="214"/>
    </location>
</feature>
<keyword evidence="2" id="KW-1003">Cell membrane</keyword>
<dbReference type="RefSeq" id="WP_157806033.1">
    <property type="nucleotide sequence ID" value="NZ_JBBYHY010000007.1"/>
</dbReference>
<keyword evidence="6" id="KW-0997">Cell inner membrane</keyword>
<feature type="domain" description="Mechanosensitive ion channel MscS" evidence="8">
    <location>
        <begin position="345"/>
        <end position="411"/>
    </location>
</feature>
<comment type="subunit">
    <text evidence="6">Homoheptamer.</text>
</comment>
<evidence type="ECO:0000256" key="7">
    <source>
        <dbReference type="SAM" id="SignalP"/>
    </source>
</evidence>
<evidence type="ECO:0000256" key="6">
    <source>
        <dbReference type="RuleBase" id="RU369025"/>
    </source>
</evidence>
<feature type="signal peptide" evidence="7">
    <location>
        <begin position="1"/>
        <end position="21"/>
    </location>
</feature>
<feature type="transmembrane region" description="Helical" evidence="6">
    <location>
        <begin position="302"/>
        <end position="319"/>
    </location>
</feature>
<sequence length="484" mass="52431">MASLLLVLCASLLLAPAPLLAATEESTAQAHAPATVRYYNRDILTFRSAFMGRSPLQRAQVAEFNIKRIVDEPGTPGVTFNDTAAGVILLLGGEVVTLITPADVDTAQGQSLAQVREEVRSRLGEAVAAAERERAPGRVLRGVLHSLVATALAAALAWVMAWLARQLRAAMLVWVGKKAGTLRSVPVRQMLHGANALADWLSRALLLVAVLVLAEEWLRYVFHQFDYTQPWATTMTLWLAAQAKAWLWAGVAAIPGLVTALIIFLLARLASQIIGILFRGVQHGRFQLFGIDRQLAEPSRKLIVAGIWLFALVMAYPYLPGSGSDAFKGLTVLLGVMISLGGSSIVGQAAAGFTLLYSRTMSVGDLVKVAEVEGQVIQIGLFTTRIRTLTGVEVSLPNMHVLSGKLLNYSRDPQAAGMWLETGVTIGYDTPWRQVHRLLLDAAGRTGHVQHAPPAYVLQTALNDFYVGVHPRFHGHLQEGRSRP</sequence>
<dbReference type="Proteomes" id="UP001455088">
    <property type="component" value="Unassembled WGS sequence"/>
</dbReference>
<organism evidence="9 10">
    <name type="scientific">Stenotrophomonas bentonitica</name>
    <dbReference type="NCBI Taxonomy" id="1450134"/>
    <lineage>
        <taxon>Bacteria</taxon>
        <taxon>Pseudomonadati</taxon>
        <taxon>Pseudomonadota</taxon>
        <taxon>Gammaproteobacteria</taxon>
        <taxon>Lysobacterales</taxon>
        <taxon>Lysobacteraceae</taxon>
        <taxon>Stenotrophomonas</taxon>
    </lineage>
</organism>
<keyword evidence="10" id="KW-1185">Reference proteome</keyword>
<evidence type="ECO:0000256" key="4">
    <source>
        <dbReference type="ARBA" id="ARBA00022989"/>
    </source>
</evidence>
<evidence type="ECO:0000259" key="8">
    <source>
        <dbReference type="Pfam" id="PF00924"/>
    </source>
</evidence>
<comment type="caution">
    <text evidence="6">Lacks conserved residue(s) required for the propagation of feature annotation.</text>
</comment>
<dbReference type="InterPro" id="IPR023408">
    <property type="entry name" value="MscS_beta-dom_sf"/>
</dbReference>
<evidence type="ECO:0000313" key="9">
    <source>
        <dbReference type="EMBL" id="MEL3954627.1"/>
    </source>
</evidence>
<dbReference type="InterPro" id="IPR045275">
    <property type="entry name" value="MscS_archaea/bacteria_type"/>
</dbReference>
<keyword evidence="3 6" id="KW-0812">Transmembrane</keyword>
<keyword evidence="6" id="KW-0813">Transport</keyword>
<keyword evidence="4 6" id="KW-1133">Transmembrane helix</keyword>
<comment type="subcellular location">
    <subcellularLocation>
        <location evidence="6">Cell inner membrane</location>
        <topology evidence="6">Multi-pass membrane protein</topology>
    </subcellularLocation>
    <subcellularLocation>
        <location evidence="1">Cell membrane</location>
        <topology evidence="1">Multi-pass membrane protein</topology>
    </subcellularLocation>
</comment>
<dbReference type="SUPFAM" id="SSF50182">
    <property type="entry name" value="Sm-like ribonucleoproteins"/>
    <property type="match status" value="1"/>
</dbReference>
<evidence type="ECO:0000256" key="1">
    <source>
        <dbReference type="ARBA" id="ARBA00004651"/>
    </source>
</evidence>
<evidence type="ECO:0000313" key="10">
    <source>
        <dbReference type="Proteomes" id="UP001455088"/>
    </source>
</evidence>
<dbReference type="InterPro" id="IPR006685">
    <property type="entry name" value="MscS_channel_2nd"/>
</dbReference>
<feature type="transmembrane region" description="Helical" evidence="6">
    <location>
        <begin position="143"/>
        <end position="164"/>
    </location>
</feature>
<proteinExistence type="inferred from homology"/>
<keyword evidence="7" id="KW-0732">Signal</keyword>
<feature type="transmembrane region" description="Helical" evidence="6">
    <location>
        <begin position="245"/>
        <end position="267"/>
    </location>
</feature>
<dbReference type="SUPFAM" id="SSF82689">
    <property type="entry name" value="Mechanosensitive channel protein MscS (YggB), C-terminal domain"/>
    <property type="match status" value="1"/>
</dbReference>
<accession>A0ABU9JP72</accession>
<protein>
    <recommendedName>
        <fullName evidence="6">Small-conductance mechanosensitive channel</fullName>
    </recommendedName>
</protein>
<keyword evidence="6" id="KW-0407">Ion channel</keyword>
<dbReference type="Gene3D" id="2.30.30.60">
    <property type="match status" value="1"/>
</dbReference>
<name>A0ABU9JP72_9GAMM</name>
<dbReference type="EMBL" id="JBBYHY010000007">
    <property type="protein sequence ID" value="MEL3954627.1"/>
    <property type="molecule type" value="Genomic_DNA"/>
</dbReference>
<keyword evidence="6" id="KW-0406">Ion transport</keyword>
<reference evidence="9 10" key="1">
    <citation type="submission" date="2024-04" db="EMBL/GenBank/DDBJ databases">
        <title>Bacterial endophytes with biocontrol capabilities against important plant pathogens.</title>
        <authorList>
            <person name="Alayande K.A."/>
        </authorList>
    </citation>
    <scope>NUCLEOTIDE SEQUENCE [LARGE SCALE GENOMIC DNA]</scope>
    <source>
        <strain evidence="9 10">KV22</strain>
    </source>
</reference>